<organism evidence="2 3">
    <name type="scientific">Porphyromonas somerae</name>
    <dbReference type="NCBI Taxonomy" id="322095"/>
    <lineage>
        <taxon>Bacteria</taxon>
        <taxon>Pseudomonadati</taxon>
        <taxon>Bacteroidota</taxon>
        <taxon>Bacteroidia</taxon>
        <taxon>Bacteroidales</taxon>
        <taxon>Porphyromonadaceae</taxon>
        <taxon>Porphyromonas</taxon>
    </lineage>
</organism>
<evidence type="ECO:0008006" key="4">
    <source>
        <dbReference type="Google" id="ProtNLM"/>
    </source>
</evidence>
<sequence>MRLVKAFLLCLSMQALTLSAQMFIFPTSYGPSDKYQVVDTAKYEITYQIAAKLNPNPKYSHVAYKDTQTLLIGKRISATYSRELLKAREKADAEIKQGAETVDSFSDITFPEDVFKGYPKPGVLTTSYRLFLGAGYGQYTEALPDFKWQIQSETTKILGYTCQKALGEFRGRKYIAWFTSDIPLSDGPWKFCGLPGLILAVQDTEAYFVFTCIGVDNKSTPIRFWTYPHTKSTREKLRATILRMHKQPILFCEQSLGINIYIGNTNKNRDFSFPWLWLEAE</sequence>
<accession>A0A134B861</accession>
<dbReference type="Proteomes" id="UP000070224">
    <property type="component" value="Unassembled WGS sequence"/>
</dbReference>
<dbReference type="NCBIfam" id="TIGR01200">
    <property type="entry name" value="GLPGLI"/>
    <property type="match status" value="1"/>
</dbReference>
<dbReference type="EMBL" id="LSDK01000076">
    <property type="protein sequence ID" value="KXB76126.1"/>
    <property type="molecule type" value="Genomic_DNA"/>
</dbReference>
<dbReference type="InterPro" id="IPR005901">
    <property type="entry name" value="GLPGLI"/>
</dbReference>
<proteinExistence type="predicted"/>
<dbReference type="AlphaFoldDB" id="A0A134B861"/>
<dbReference type="RefSeq" id="WP_082713162.1">
    <property type="nucleotide sequence ID" value="NZ_KQ960446.1"/>
</dbReference>
<keyword evidence="3" id="KW-1185">Reference proteome</keyword>
<dbReference type="PATRIC" id="fig|322095.3.peg.1049"/>
<reference evidence="3" key="1">
    <citation type="submission" date="2016-01" db="EMBL/GenBank/DDBJ databases">
        <authorList>
            <person name="Mitreva M."/>
            <person name="Pepin K.H."/>
            <person name="Mihindukulasuriya K.A."/>
            <person name="Fulton R."/>
            <person name="Fronick C."/>
            <person name="O'Laughlin M."/>
            <person name="Miner T."/>
            <person name="Herter B."/>
            <person name="Rosa B.A."/>
            <person name="Cordes M."/>
            <person name="Tomlinson C."/>
            <person name="Wollam A."/>
            <person name="Palsikar V.B."/>
            <person name="Mardis E.R."/>
            <person name="Wilson R.K."/>
        </authorList>
    </citation>
    <scope>NUCLEOTIDE SEQUENCE [LARGE SCALE GENOMIC DNA]</scope>
    <source>
        <strain evidence="3">KA00683</strain>
    </source>
</reference>
<evidence type="ECO:0000313" key="2">
    <source>
        <dbReference type="EMBL" id="KXB76126.1"/>
    </source>
</evidence>
<comment type="caution">
    <text evidence="2">The sequence shown here is derived from an EMBL/GenBank/DDBJ whole genome shotgun (WGS) entry which is preliminary data.</text>
</comment>
<protein>
    <recommendedName>
        <fullName evidence="4">GLPGLI family protein</fullName>
    </recommendedName>
</protein>
<keyword evidence="1" id="KW-0732">Signal</keyword>
<evidence type="ECO:0000256" key="1">
    <source>
        <dbReference type="SAM" id="SignalP"/>
    </source>
</evidence>
<feature type="chain" id="PRO_5007462413" description="GLPGLI family protein" evidence="1">
    <location>
        <begin position="21"/>
        <end position="281"/>
    </location>
</feature>
<dbReference type="Pfam" id="PF09697">
    <property type="entry name" value="Porph_ging"/>
    <property type="match status" value="1"/>
</dbReference>
<gene>
    <name evidence="2" type="ORF">HMPREF3185_01063</name>
</gene>
<dbReference type="STRING" id="322095.HMPREF3185_01063"/>
<dbReference type="OrthoDB" id="1012377at2"/>
<feature type="signal peptide" evidence="1">
    <location>
        <begin position="1"/>
        <end position="20"/>
    </location>
</feature>
<name>A0A134B861_9PORP</name>
<evidence type="ECO:0000313" key="3">
    <source>
        <dbReference type="Proteomes" id="UP000070224"/>
    </source>
</evidence>